<sequence length="632" mass="68913">MDQTFREEALRWLAAGLLAAVGAYLASVSALVHAHLRHRAPGWVSPLALATCAGVLLAGWRAEPIGAVLVAGLIFAAGCALGRSMLPGFSPTGVVLLSACATMALFAAPWTVLYVAGIPVSHLTRALMLAGVPLILLLLPVAAVQLFEAWEPLCRRTWTRPTSVPTARPGARRPPVCLHVPVHAEPPEVVIGTLNALAALRYEHLDVLVIDNNTDDEQLWRPVEAHCRRLGPRFRFVHVDGLSGAKAGALNLALTLTPAAAEIIGVIDADYHVRADFLEALVPCFEDPSLGFVQTPHDYRQWQHSRYLRMCNFEYAYFFRTILPSRNERTAAITVGTMCLIRRDALERAGGWAEWCVTEDSELAVRIHAAGYRSLYLATSFGQGLIPETFAGYKRQRFRWTYGPVQELRRHWRLFLPRPLATPSQLTPAQKIHHLNHGLDRVAMGLRVLLLPLGVAIAASMTLHHERIPVPFELWATVTAGTATSLLLRWLTFRVLVGCSLIDTIGAFLASKALEYTVTTASIWGLLTHSIPWRRTDKFPTLPKGLRALSACIPELLLALLALAIPALIAIAGAPSGLLLMLLIGAGLQSAVYLTAPLLALLADHDRRADHPNGPRSTGPLATLRPDLAHDT</sequence>
<evidence type="ECO:0000256" key="8">
    <source>
        <dbReference type="SAM" id="Phobius"/>
    </source>
</evidence>
<name>A0ABY5DQQ7_9ACTN</name>
<evidence type="ECO:0000256" key="3">
    <source>
        <dbReference type="ARBA" id="ARBA00022679"/>
    </source>
</evidence>
<comment type="subcellular location">
    <subcellularLocation>
        <location evidence="1">Membrane</location>
        <topology evidence="1">Multi-pass membrane protein</topology>
    </subcellularLocation>
</comment>
<evidence type="ECO:0000256" key="5">
    <source>
        <dbReference type="ARBA" id="ARBA00022989"/>
    </source>
</evidence>
<dbReference type="InterPro" id="IPR029044">
    <property type="entry name" value="Nucleotide-diphossugar_trans"/>
</dbReference>
<feature type="transmembrane region" description="Helical" evidence="8">
    <location>
        <begin position="578"/>
        <end position="602"/>
    </location>
</feature>
<dbReference type="PANTHER" id="PTHR43867:SF4">
    <property type="entry name" value="BETA-(1-3)-GLUCOSYL TRANSFERASE"/>
    <property type="match status" value="1"/>
</dbReference>
<evidence type="ECO:0000313" key="9">
    <source>
        <dbReference type="EMBL" id="UTI64371.1"/>
    </source>
</evidence>
<dbReference type="EMBL" id="CP098502">
    <property type="protein sequence ID" value="UTI64371.1"/>
    <property type="molecule type" value="Genomic_DNA"/>
</dbReference>
<dbReference type="RefSeq" id="WP_254571076.1">
    <property type="nucleotide sequence ID" value="NZ_CP098502.1"/>
</dbReference>
<feature type="transmembrane region" description="Helical" evidence="8">
    <location>
        <begin position="548"/>
        <end position="572"/>
    </location>
</feature>
<dbReference type="Proteomes" id="UP001056035">
    <property type="component" value="Chromosome"/>
</dbReference>
<keyword evidence="3 9" id="KW-0808">Transferase</keyword>
<proteinExistence type="predicted"/>
<dbReference type="Gene3D" id="3.90.550.10">
    <property type="entry name" value="Spore Coat Polysaccharide Biosynthesis Protein SpsA, Chain A"/>
    <property type="match status" value="1"/>
</dbReference>
<evidence type="ECO:0000256" key="7">
    <source>
        <dbReference type="SAM" id="MobiDB-lite"/>
    </source>
</evidence>
<keyword evidence="2 9" id="KW-0328">Glycosyltransferase</keyword>
<keyword evidence="5 8" id="KW-1133">Transmembrane helix</keyword>
<evidence type="ECO:0000256" key="6">
    <source>
        <dbReference type="ARBA" id="ARBA00023136"/>
    </source>
</evidence>
<accession>A0ABY5DQQ7</accession>
<feature type="region of interest" description="Disordered" evidence="7">
    <location>
        <begin position="610"/>
        <end position="632"/>
    </location>
</feature>
<feature type="transmembrane region" description="Helical" evidence="8">
    <location>
        <begin position="505"/>
        <end position="527"/>
    </location>
</feature>
<dbReference type="PANTHER" id="PTHR43867">
    <property type="entry name" value="CELLULOSE SYNTHASE CATALYTIC SUBUNIT A [UDP-FORMING]"/>
    <property type="match status" value="1"/>
</dbReference>
<dbReference type="EC" id="2.4.-.-" evidence="9"/>
<evidence type="ECO:0000256" key="2">
    <source>
        <dbReference type="ARBA" id="ARBA00022676"/>
    </source>
</evidence>
<keyword evidence="4 8" id="KW-0812">Transmembrane</keyword>
<keyword evidence="6 8" id="KW-0472">Membrane</keyword>
<dbReference type="GO" id="GO:0016757">
    <property type="term" value="F:glycosyltransferase activity"/>
    <property type="evidence" value="ECO:0007669"/>
    <property type="project" value="UniProtKB-KW"/>
</dbReference>
<feature type="transmembrane region" description="Helical" evidence="8">
    <location>
        <begin position="92"/>
        <end position="115"/>
    </location>
</feature>
<gene>
    <name evidence="9" type="ORF">NBH00_23915</name>
</gene>
<dbReference type="Pfam" id="PF13641">
    <property type="entry name" value="Glyco_tranf_2_3"/>
    <property type="match status" value="1"/>
</dbReference>
<keyword evidence="10" id="KW-1185">Reference proteome</keyword>
<evidence type="ECO:0000256" key="4">
    <source>
        <dbReference type="ARBA" id="ARBA00022692"/>
    </source>
</evidence>
<reference evidence="9 10" key="1">
    <citation type="submission" date="2022-06" db="EMBL/GenBank/DDBJ databases">
        <title>Paraconexibacter antarcticus.</title>
        <authorList>
            <person name="Kim C.S."/>
        </authorList>
    </citation>
    <scope>NUCLEOTIDE SEQUENCE [LARGE SCALE GENOMIC DNA]</scope>
    <source>
        <strain evidence="9 10">02-257</strain>
    </source>
</reference>
<evidence type="ECO:0000256" key="1">
    <source>
        <dbReference type="ARBA" id="ARBA00004141"/>
    </source>
</evidence>
<feature type="transmembrane region" description="Helical" evidence="8">
    <location>
        <begin position="67"/>
        <end position="86"/>
    </location>
</feature>
<feature type="transmembrane region" description="Helical" evidence="8">
    <location>
        <begin position="12"/>
        <end position="34"/>
    </location>
</feature>
<feature type="transmembrane region" description="Helical" evidence="8">
    <location>
        <begin position="442"/>
        <end position="462"/>
    </location>
</feature>
<feature type="transmembrane region" description="Helical" evidence="8">
    <location>
        <begin position="127"/>
        <end position="147"/>
    </location>
</feature>
<protein>
    <submittedName>
        <fullName evidence="9">Glycosyltransferase</fullName>
        <ecNumber evidence="9">2.4.-.-</ecNumber>
    </submittedName>
</protein>
<dbReference type="SUPFAM" id="SSF53448">
    <property type="entry name" value="Nucleotide-diphospho-sugar transferases"/>
    <property type="match status" value="1"/>
</dbReference>
<evidence type="ECO:0000313" key="10">
    <source>
        <dbReference type="Proteomes" id="UP001056035"/>
    </source>
</evidence>
<dbReference type="InterPro" id="IPR050321">
    <property type="entry name" value="Glycosyltr_2/OpgH_subfam"/>
</dbReference>
<organism evidence="9 10">
    <name type="scientific">Paraconexibacter antarcticus</name>
    <dbReference type="NCBI Taxonomy" id="2949664"/>
    <lineage>
        <taxon>Bacteria</taxon>
        <taxon>Bacillati</taxon>
        <taxon>Actinomycetota</taxon>
        <taxon>Thermoleophilia</taxon>
        <taxon>Solirubrobacterales</taxon>
        <taxon>Paraconexibacteraceae</taxon>
        <taxon>Paraconexibacter</taxon>
    </lineage>
</organism>